<dbReference type="InterPro" id="IPR004610">
    <property type="entry name" value="RecJ"/>
</dbReference>
<proteinExistence type="inferred from homology"/>
<evidence type="ECO:0000256" key="1">
    <source>
        <dbReference type="ARBA" id="ARBA00005915"/>
    </source>
</evidence>
<evidence type="ECO:0000313" key="9">
    <source>
        <dbReference type="EMBL" id="SEP75899.1"/>
    </source>
</evidence>
<dbReference type="OrthoDB" id="9809852at2"/>
<comment type="similarity">
    <text evidence="1">Belongs to the RecJ family.</text>
</comment>
<dbReference type="AlphaFoldDB" id="A0A1H9AGW2"/>
<organism evidence="9 10">
    <name type="scientific">Solimonas aquatica</name>
    <dbReference type="NCBI Taxonomy" id="489703"/>
    <lineage>
        <taxon>Bacteria</taxon>
        <taxon>Pseudomonadati</taxon>
        <taxon>Pseudomonadota</taxon>
        <taxon>Gammaproteobacteria</taxon>
        <taxon>Nevskiales</taxon>
        <taxon>Nevskiaceae</taxon>
        <taxon>Solimonas</taxon>
    </lineage>
</organism>
<dbReference type="EMBL" id="FOFS01000001">
    <property type="protein sequence ID" value="SEP75899.1"/>
    <property type="molecule type" value="Genomic_DNA"/>
</dbReference>
<evidence type="ECO:0000259" key="8">
    <source>
        <dbReference type="Pfam" id="PF17768"/>
    </source>
</evidence>
<dbReference type="InterPro" id="IPR041122">
    <property type="entry name" value="RecJ_OB"/>
</dbReference>
<evidence type="ECO:0000259" key="6">
    <source>
        <dbReference type="Pfam" id="PF01368"/>
    </source>
</evidence>
<dbReference type="NCBIfam" id="TIGR00644">
    <property type="entry name" value="recJ"/>
    <property type="match status" value="1"/>
</dbReference>
<dbReference type="GO" id="GO:0008409">
    <property type="term" value="F:5'-3' exonuclease activity"/>
    <property type="evidence" value="ECO:0007669"/>
    <property type="project" value="InterPro"/>
</dbReference>
<dbReference type="GO" id="GO:0006281">
    <property type="term" value="P:DNA repair"/>
    <property type="evidence" value="ECO:0007669"/>
    <property type="project" value="InterPro"/>
</dbReference>
<keyword evidence="10" id="KW-1185">Reference proteome</keyword>
<evidence type="ECO:0000256" key="4">
    <source>
        <dbReference type="ARBA" id="ARBA00022801"/>
    </source>
</evidence>
<dbReference type="Proteomes" id="UP000199233">
    <property type="component" value="Unassembled WGS sequence"/>
</dbReference>
<keyword evidence="3" id="KW-0540">Nuclease</keyword>
<evidence type="ECO:0000256" key="5">
    <source>
        <dbReference type="ARBA" id="ARBA00022839"/>
    </source>
</evidence>
<dbReference type="Pfam" id="PF01368">
    <property type="entry name" value="DHH"/>
    <property type="match status" value="1"/>
</dbReference>
<dbReference type="STRING" id="489703.SAMN04488038_101400"/>
<evidence type="ECO:0000259" key="7">
    <source>
        <dbReference type="Pfam" id="PF02272"/>
    </source>
</evidence>
<evidence type="ECO:0000256" key="3">
    <source>
        <dbReference type="ARBA" id="ARBA00022722"/>
    </source>
</evidence>
<dbReference type="Pfam" id="PF17768">
    <property type="entry name" value="RecJ_OB"/>
    <property type="match status" value="1"/>
</dbReference>
<feature type="domain" description="DHHA1" evidence="7">
    <location>
        <begin position="352"/>
        <end position="445"/>
    </location>
</feature>
<dbReference type="InterPro" id="IPR051673">
    <property type="entry name" value="SSDNA_exonuclease_RecJ"/>
</dbReference>
<accession>A0A1H9AGW2</accession>
<gene>
    <name evidence="9" type="ORF">SAMN04488038_101400</name>
</gene>
<dbReference type="PANTHER" id="PTHR30255">
    <property type="entry name" value="SINGLE-STRANDED-DNA-SPECIFIC EXONUCLEASE RECJ"/>
    <property type="match status" value="1"/>
</dbReference>
<feature type="domain" description="DDH" evidence="6">
    <location>
        <begin position="74"/>
        <end position="231"/>
    </location>
</feature>
<evidence type="ECO:0000256" key="2">
    <source>
        <dbReference type="ARBA" id="ARBA00019841"/>
    </source>
</evidence>
<dbReference type="Gene3D" id="3.10.310.30">
    <property type="match status" value="1"/>
</dbReference>
<protein>
    <recommendedName>
        <fullName evidence="2">Single-stranded-DNA-specific exonuclease RecJ</fullName>
    </recommendedName>
</protein>
<dbReference type="SUPFAM" id="SSF64182">
    <property type="entry name" value="DHH phosphoesterases"/>
    <property type="match status" value="1"/>
</dbReference>
<dbReference type="InterPro" id="IPR001667">
    <property type="entry name" value="DDH_dom"/>
</dbReference>
<dbReference type="Gene3D" id="3.90.1640.30">
    <property type="match status" value="1"/>
</dbReference>
<dbReference type="GO" id="GO:0003676">
    <property type="term" value="F:nucleic acid binding"/>
    <property type="evidence" value="ECO:0007669"/>
    <property type="project" value="InterPro"/>
</dbReference>
<dbReference type="Pfam" id="PF02272">
    <property type="entry name" value="DHHA1"/>
    <property type="match status" value="1"/>
</dbReference>
<sequence length="565" mass="60769">MSRQRPRVLARAPGQPQALPASLHPVLRRVYAARGLAPEQLALDAARLQAPTALKQIDTASALLADAIVAQTPIVISGDYDADGATGVAVAVCGLRALGAGAVHYVVPDRFRMGYGLSPALAELAARSGAQLLITVDAGISSLEGVAHAQRLGLKVIVTDHHLPGSVLPSAEAIVNPNQPGCGFASKHLAGVGVMFYLLLATRAQLRAQNWFATRSEPNLAELLDLVAIGTVADVVRLDHNNRILVAQGLARIRAGRARPGVQALLQVAGRSAERLSATDLGFVLGPRINAAGRLEDIRSGIDCLLAADLQSALPMAQELERYNRERRAIETDMRETAELMIEDSDAAGICLFDESWHEGVVGLVASRIKERLHRPTFAFARAQEAGVLKGSGRSIAGLHLRDALAAIDAQAPGLILRYGGHAMAAGLSLAEARYEQFAQSFAALCAQWLDEDALQLQVHTDGELRGEEFSLDTARALEQGGPWGQGFPEPLFEGRFEVQSLRVLKELHVKYRLRSADGQSIEAMHFNGIEQLRERGSLHATYRLAINRWQGSESLELQLLDVLD</sequence>
<dbReference type="InterPro" id="IPR038763">
    <property type="entry name" value="DHH_sf"/>
</dbReference>
<dbReference type="GO" id="GO:0006310">
    <property type="term" value="P:DNA recombination"/>
    <property type="evidence" value="ECO:0007669"/>
    <property type="project" value="InterPro"/>
</dbReference>
<evidence type="ECO:0000313" key="10">
    <source>
        <dbReference type="Proteomes" id="UP000199233"/>
    </source>
</evidence>
<reference evidence="9 10" key="1">
    <citation type="submission" date="2016-10" db="EMBL/GenBank/DDBJ databases">
        <authorList>
            <person name="de Groot N.N."/>
        </authorList>
    </citation>
    <scope>NUCLEOTIDE SEQUENCE [LARGE SCALE GENOMIC DNA]</scope>
    <source>
        <strain evidence="9 10">DSM 25927</strain>
    </source>
</reference>
<keyword evidence="5 9" id="KW-0269">Exonuclease</keyword>
<keyword evidence="4" id="KW-0378">Hydrolase</keyword>
<dbReference type="RefSeq" id="WP_093281232.1">
    <property type="nucleotide sequence ID" value="NZ_FOFS01000001.1"/>
</dbReference>
<name>A0A1H9AGW2_9GAMM</name>
<dbReference type="InterPro" id="IPR003156">
    <property type="entry name" value="DHHA1_dom"/>
</dbReference>
<dbReference type="FunFam" id="3.90.1640.30:FF:000001">
    <property type="entry name" value="Single-stranded-DNA-specific exonuclease RecJ"/>
    <property type="match status" value="1"/>
</dbReference>
<feature type="domain" description="RecJ OB" evidence="8">
    <location>
        <begin position="461"/>
        <end position="562"/>
    </location>
</feature>
<dbReference type="PANTHER" id="PTHR30255:SF2">
    <property type="entry name" value="SINGLE-STRANDED-DNA-SPECIFIC EXONUCLEASE RECJ"/>
    <property type="match status" value="1"/>
</dbReference>